<keyword evidence="2" id="KW-1185">Reference proteome</keyword>
<evidence type="ECO:0000313" key="2">
    <source>
        <dbReference type="Proteomes" id="UP000244754"/>
    </source>
</evidence>
<evidence type="ECO:0000313" key="1">
    <source>
        <dbReference type="EMBL" id="AWB85006.1"/>
    </source>
</evidence>
<dbReference type="InterPro" id="IPR029057">
    <property type="entry name" value="PRTase-like"/>
</dbReference>
<accession>A0A2S0WH05</accession>
<protein>
    <submittedName>
        <fullName evidence="1">Phosphoribosyltransferase</fullName>
    </submittedName>
</protein>
<reference evidence="2" key="1">
    <citation type="submission" date="2018-01" db="EMBL/GenBank/DDBJ databases">
        <authorList>
            <person name="Li J."/>
        </authorList>
    </citation>
    <scope>NUCLEOTIDE SEQUENCE [LARGE SCALE GENOMIC DNA]</scope>
    <source>
        <strain evidence="2">2184</strain>
    </source>
</reference>
<dbReference type="Proteomes" id="UP000244754">
    <property type="component" value="Chromosome"/>
</dbReference>
<proteinExistence type="predicted"/>
<dbReference type="PANTHER" id="PTHR47505">
    <property type="entry name" value="DNA UTILIZATION PROTEIN YHGH"/>
    <property type="match status" value="1"/>
</dbReference>
<dbReference type="InterPro" id="IPR051910">
    <property type="entry name" value="ComF/GntX_DNA_util-trans"/>
</dbReference>
<keyword evidence="1" id="KW-0328">Glycosyltransferase</keyword>
<dbReference type="SUPFAM" id="SSF53271">
    <property type="entry name" value="PRTase-like"/>
    <property type="match status" value="1"/>
</dbReference>
<dbReference type="Gene3D" id="3.40.50.2020">
    <property type="match status" value="1"/>
</dbReference>
<gene>
    <name evidence="1" type="ORF">C3E79_02770</name>
</gene>
<dbReference type="KEGG" id="clia:C3E79_02770"/>
<dbReference type="AlphaFoldDB" id="A0A2S0WH05"/>
<name>A0A2S0WH05_9CORY</name>
<dbReference type="PANTHER" id="PTHR47505:SF1">
    <property type="entry name" value="DNA UTILIZATION PROTEIN YHGH"/>
    <property type="match status" value="1"/>
</dbReference>
<sequence length="205" mass="21181">MGGLLELVLPRRCAGCQAAGDVLCARCRRELERVPYRMAPSVDAFVPVFALGPYSGAHRGVVLAMKERGNLAVRAHCGAVLGAALAHLEARGEIPAGAGLVPAPTRPRSARRRGGDPVEAMCRASGRATYPVLYLRDSARDQAELSAAERRANLAGAVAWRGAVPPGDLVVVDDVVTTGATLGASVATLLGRAAHVRACVALCAA</sequence>
<dbReference type="GO" id="GO:0016757">
    <property type="term" value="F:glycosyltransferase activity"/>
    <property type="evidence" value="ECO:0007669"/>
    <property type="project" value="UniProtKB-KW"/>
</dbReference>
<keyword evidence="1" id="KW-0808">Transferase</keyword>
<dbReference type="RefSeq" id="WP_108405014.1">
    <property type="nucleotide sequence ID" value="NZ_CP026948.1"/>
</dbReference>
<dbReference type="EMBL" id="CP026948">
    <property type="protein sequence ID" value="AWB85006.1"/>
    <property type="molecule type" value="Genomic_DNA"/>
</dbReference>
<organism evidence="1 2">
    <name type="scientific">Corynebacterium liangguodongii</name>
    <dbReference type="NCBI Taxonomy" id="2079535"/>
    <lineage>
        <taxon>Bacteria</taxon>
        <taxon>Bacillati</taxon>
        <taxon>Actinomycetota</taxon>
        <taxon>Actinomycetes</taxon>
        <taxon>Mycobacteriales</taxon>
        <taxon>Corynebacteriaceae</taxon>
        <taxon>Corynebacterium</taxon>
    </lineage>
</organism>
<dbReference type="OrthoDB" id="5244859at2"/>